<dbReference type="Gene3D" id="1.25.10.10">
    <property type="entry name" value="Leucine-rich Repeat Variant"/>
    <property type="match status" value="1"/>
</dbReference>
<accession>A0A8B8A0P8</accession>
<evidence type="ECO:0000313" key="2">
    <source>
        <dbReference type="RefSeq" id="XP_022110927.1"/>
    </source>
</evidence>
<reference evidence="2" key="1">
    <citation type="submission" date="2025-08" db="UniProtKB">
        <authorList>
            <consortium name="RefSeq"/>
        </authorList>
    </citation>
    <scope>IDENTIFICATION</scope>
</reference>
<dbReference type="SUPFAM" id="SSF48371">
    <property type="entry name" value="ARM repeat"/>
    <property type="match status" value="1"/>
</dbReference>
<proteinExistence type="predicted"/>
<dbReference type="PANTHER" id="PTHR36910">
    <property type="match status" value="1"/>
</dbReference>
<dbReference type="InterPro" id="IPR011989">
    <property type="entry name" value="ARM-like"/>
</dbReference>
<dbReference type="InterPro" id="IPR016024">
    <property type="entry name" value="ARM-type_fold"/>
</dbReference>
<dbReference type="KEGG" id="aplc:110990312"/>
<sequence>MQTHEDLNRMKLLEILQHATSCVEEINALDQLRKILRPEDDLSGEDDFEHQWLSIAADSLGDEGPFNPFPAHTPDSWFSSQSNLDRFTCYLFERRYSWPEGSKGHLVPLLYTVSTESDAVLKSRLNNLLDEFLRWYLCQDVCQPLLKSLTVAVTHACDMPVVRNQTMIHIMEWLQLHASHHSFHEHLTDVQTLILRGVCDVWSLVRNTSVTRLGRIASNLTLLELESLFSELAKICLNHDSMWQCVEGAVMAISLLLKRCQWIGVLPTSTMEEYMPSPGSKSQYYLKRE</sequence>
<evidence type="ECO:0000313" key="1">
    <source>
        <dbReference type="Proteomes" id="UP000694845"/>
    </source>
</evidence>
<protein>
    <submittedName>
        <fullName evidence="2">Uncharacterized protein LOC110990312 isoform X1</fullName>
    </submittedName>
</protein>
<dbReference type="AlphaFoldDB" id="A0A8B8A0P8"/>
<dbReference type="OMA" id="RNACCCR"/>
<gene>
    <name evidence="2" type="primary">LOC110990312</name>
</gene>
<dbReference type="GeneID" id="110990312"/>
<dbReference type="Proteomes" id="UP000694845">
    <property type="component" value="Unplaced"/>
</dbReference>
<name>A0A8B8A0P8_ACAPL</name>
<dbReference type="PANTHER" id="PTHR36910:SF8">
    <property type="match status" value="1"/>
</dbReference>
<dbReference type="RefSeq" id="XP_022110927.1">
    <property type="nucleotide sequence ID" value="XM_022255235.1"/>
</dbReference>
<dbReference type="OrthoDB" id="10066727at2759"/>
<organism evidence="1 2">
    <name type="scientific">Acanthaster planci</name>
    <name type="common">Crown-of-thorns starfish</name>
    <dbReference type="NCBI Taxonomy" id="133434"/>
    <lineage>
        <taxon>Eukaryota</taxon>
        <taxon>Metazoa</taxon>
        <taxon>Echinodermata</taxon>
        <taxon>Eleutherozoa</taxon>
        <taxon>Asterozoa</taxon>
        <taxon>Asteroidea</taxon>
        <taxon>Valvatacea</taxon>
        <taxon>Valvatida</taxon>
        <taxon>Acanthasteridae</taxon>
        <taxon>Acanthaster</taxon>
    </lineage>
</organism>
<keyword evidence="1" id="KW-1185">Reference proteome</keyword>